<accession>A0A382NXA1</accession>
<proteinExistence type="predicted"/>
<evidence type="ECO:0000256" key="1">
    <source>
        <dbReference type="SAM" id="Phobius"/>
    </source>
</evidence>
<evidence type="ECO:0000313" key="2">
    <source>
        <dbReference type="EMBL" id="SVC65077.1"/>
    </source>
</evidence>
<keyword evidence="1" id="KW-0812">Transmembrane</keyword>
<dbReference type="AlphaFoldDB" id="A0A382NXA1"/>
<dbReference type="EMBL" id="UINC01103015">
    <property type="protein sequence ID" value="SVC65077.1"/>
    <property type="molecule type" value="Genomic_DNA"/>
</dbReference>
<keyword evidence="1" id="KW-1133">Transmembrane helix</keyword>
<feature type="non-terminal residue" evidence="2">
    <location>
        <position position="177"/>
    </location>
</feature>
<protein>
    <submittedName>
        <fullName evidence="2">Uncharacterized protein</fullName>
    </submittedName>
</protein>
<keyword evidence="1" id="KW-0472">Membrane</keyword>
<reference evidence="2" key="1">
    <citation type="submission" date="2018-05" db="EMBL/GenBank/DDBJ databases">
        <authorList>
            <person name="Lanie J.A."/>
            <person name="Ng W.-L."/>
            <person name="Kazmierczak K.M."/>
            <person name="Andrzejewski T.M."/>
            <person name="Davidsen T.M."/>
            <person name="Wayne K.J."/>
            <person name="Tettelin H."/>
            <person name="Glass J.I."/>
            <person name="Rusch D."/>
            <person name="Podicherti R."/>
            <person name="Tsui H.-C.T."/>
            <person name="Winkler M.E."/>
        </authorList>
    </citation>
    <scope>NUCLEOTIDE SEQUENCE</scope>
</reference>
<sequence>MKERAGYGREDSADAARKTLVTLIILVLAIFTASLFFMVLEGGQRMPEGRRVLAIFPVESSMSGTALSRYAGFGQGLASYFSRTDPMVLGVLGPVSTAPSTVPGSDPLAVGMDLGADIVLIGHEITGDSDSMFVAELFRVDDGASLWKGEFEVGQGTDLRALQIRIGAEVTEVLDLP</sequence>
<gene>
    <name evidence="2" type="ORF">METZ01_LOCUS317931</name>
</gene>
<organism evidence="2">
    <name type="scientific">marine metagenome</name>
    <dbReference type="NCBI Taxonomy" id="408172"/>
    <lineage>
        <taxon>unclassified sequences</taxon>
        <taxon>metagenomes</taxon>
        <taxon>ecological metagenomes</taxon>
    </lineage>
</organism>
<name>A0A382NXA1_9ZZZZ</name>
<feature type="transmembrane region" description="Helical" evidence="1">
    <location>
        <begin position="20"/>
        <end position="40"/>
    </location>
</feature>